<dbReference type="Proteomes" id="UP000245910">
    <property type="component" value="Chromosome III"/>
</dbReference>
<dbReference type="OrthoDB" id="2963168at2759"/>
<feature type="compositionally biased region" description="Polar residues" evidence="1">
    <location>
        <begin position="706"/>
        <end position="719"/>
    </location>
</feature>
<keyword evidence="2" id="KW-0472">Membrane</keyword>
<sequence length="746" mass="84679">MSSDSNGSDPVELTSNIGTWVAAAVAIIALVGVVGPLLTLQASMSDKNRAMNAVQDQQQKYVSRGYPVTKGLRLFRKIRVPNLAPGYITNEPDTAPLIPPLSAALGRWGFESRDYLPWNNGWAKMSELIESYKVRDGISNGPVDLGIPKTGGTLEVVNSRTALVVNKHWILILGLLGRYGERVDKGILQRKGVRRNFDGERASIRHFTLPRKTKRRDFETPFEWVRKKQTHSASRLRGRGHSSRRSGSVSSWSDSDSEPEGTVVAVRRSAYGTITLETTPQPTLYGITGKMQQLGRHKGSWSYLPAVSFVPHIAKEIFEEGVEERREDASLQTLFWLAHGFLPCGRTTDGRQSVISLEAPEPHFEMMGRDLDHVLAWPAYSLQESDDIPIAIGIAMQCLGIPEPQILQFLPIDNASRAKRMFGILKMEEKEAFDNHSFEYDTEHGDFEKRPHSPSEVFGLSLDGDWVRYSDPSRDFFCLFRRQDLEKTLKLILTLDWDNWGFLIWKDKLWVSILRDAIDIPKMEKLCHSGFGQLSGLSRYSRVFEGKHDRSFFTQKLADRLSFDKFLIDYMETYDLLPLRLSLGILFIMDDSLRGKTLKSCTRLSQLYDDDEQYAEEEISELERALKEVEAEHWAQKDFHKDDEIPFMRHSTTSADEIVTHMVMEFLDTDTMNTFRIHYEEVNTPETEHTVTNFKRLAQVITVSAGTFPNGSKNSSGNTRPLIDSSARQNGVLEVVFSSIPIRQDS</sequence>
<proteinExistence type="predicted"/>
<keyword evidence="2" id="KW-1133">Transmembrane helix</keyword>
<accession>A0A2L2TLU7</accession>
<feature type="transmembrane region" description="Helical" evidence="2">
    <location>
        <begin position="20"/>
        <end position="40"/>
    </location>
</feature>
<evidence type="ECO:0000256" key="2">
    <source>
        <dbReference type="SAM" id="Phobius"/>
    </source>
</evidence>
<organism evidence="3 4">
    <name type="scientific">Fusarium venenatum</name>
    <dbReference type="NCBI Taxonomy" id="56646"/>
    <lineage>
        <taxon>Eukaryota</taxon>
        <taxon>Fungi</taxon>
        <taxon>Dikarya</taxon>
        <taxon>Ascomycota</taxon>
        <taxon>Pezizomycotina</taxon>
        <taxon>Sordariomycetes</taxon>
        <taxon>Hypocreomycetidae</taxon>
        <taxon>Hypocreales</taxon>
        <taxon>Nectriaceae</taxon>
        <taxon>Fusarium</taxon>
    </lineage>
</organism>
<name>A0A2L2TLU7_9HYPO</name>
<dbReference type="AlphaFoldDB" id="A0A2L2TLU7"/>
<protein>
    <submittedName>
        <fullName evidence="3">Uncharacterized protein</fullName>
    </submittedName>
</protein>
<evidence type="ECO:0000313" key="4">
    <source>
        <dbReference type="Proteomes" id="UP000245910"/>
    </source>
</evidence>
<feature type="region of interest" description="Disordered" evidence="1">
    <location>
        <begin position="229"/>
        <end position="260"/>
    </location>
</feature>
<evidence type="ECO:0000313" key="3">
    <source>
        <dbReference type="EMBL" id="CEI69193.1"/>
    </source>
</evidence>
<reference evidence="4" key="1">
    <citation type="submission" date="2014-10" db="EMBL/GenBank/DDBJ databases">
        <authorList>
            <person name="King R."/>
        </authorList>
    </citation>
    <scope>NUCLEOTIDE SEQUENCE [LARGE SCALE GENOMIC DNA]</scope>
    <source>
        <strain evidence="4">A3/5</strain>
    </source>
</reference>
<feature type="compositionally biased region" description="Low complexity" evidence="1">
    <location>
        <begin position="245"/>
        <end position="254"/>
    </location>
</feature>
<dbReference type="EMBL" id="LN649231">
    <property type="protein sequence ID" value="CEI69193.1"/>
    <property type="molecule type" value="Genomic_DNA"/>
</dbReference>
<evidence type="ECO:0000256" key="1">
    <source>
        <dbReference type="SAM" id="MobiDB-lite"/>
    </source>
</evidence>
<feature type="compositionally biased region" description="Basic residues" evidence="1">
    <location>
        <begin position="229"/>
        <end position="244"/>
    </location>
</feature>
<keyword evidence="2" id="KW-0812">Transmembrane</keyword>
<keyword evidence="4" id="KW-1185">Reference proteome</keyword>
<feature type="region of interest" description="Disordered" evidence="1">
    <location>
        <begin position="706"/>
        <end position="725"/>
    </location>
</feature>